<dbReference type="InterPro" id="IPR005204">
    <property type="entry name" value="Hemocyanin_N"/>
</dbReference>
<feature type="domain" description="Hemocyanin middle" evidence="4">
    <location>
        <begin position="159"/>
        <end position="435"/>
    </location>
</feature>
<dbReference type="EMBL" id="OQ876626">
    <property type="protein sequence ID" value="WGN96264.1"/>
    <property type="molecule type" value="mRNA"/>
</dbReference>
<accession>A0AA49ET01</accession>
<dbReference type="Pfam" id="PF03723">
    <property type="entry name" value="Hemocyanin_C"/>
    <property type="match status" value="1"/>
</dbReference>
<keyword evidence="3" id="KW-0732">Signal</keyword>
<protein>
    <submittedName>
        <fullName evidence="7">Setae polypeptide</fullName>
    </submittedName>
</protein>
<dbReference type="InterPro" id="IPR000896">
    <property type="entry name" value="Hemocyanin/hexamerin_mid_dom"/>
</dbReference>
<dbReference type="Gene3D" id="1.20.1370.10">
    <property type="entry name" value="Hemocyanin, N-terminal domain"/>
    <property type="match status" value="1"/>
</dbReference>
<evidence type="ECO:0000259" key="6">
    <source>
        <dbReference type="Pfam" id="PF03723"/>
    </source>
</evidence>
<reference evidence="7" key="2">
    <citation type="submission" date="2023-04" db="EMBL/GenBank/DDBJ databases">
        <authorList>
            <person name="Walker A."/>
            <person name="Perkins L.E."/>
            <person name="Battisti A."/>
            <person name="Zalucki M.P."/>
            <person name="King G.F."/>
        </authorList>
    </citation>
    <scope>NUCLEOTIDE SEQUENCE</scope>
    <source>
        <strain evidence="7">U-TPTX</strain>
        <tissue evidence="7">True setae</tissue>
    </source>
</reference>
<dbReference type="SUPFAM" id="SSF81296">
    <property type="entry name" value="E set domains"/>
    <property type="match status" value="1"/>
</dbReference>
<dbReference type="AlphaFoldDB" id="A0AA49ET01"/>
<dbReference type="SUPFAM" id="SSF48050">
    <property type="entry name" value="Hemocyanin, N-terminal domain"/>
    <property type="match status" value="1"/>
</dbReference>
<dbReference type="GO" id="GO:0045735">
    <property type="term" value="F:nutrient reservoir activity"/>
    <property type="evidence" value="ECO:0007669"/>
    <property type="project" value="UniProtKB-KW"/>
</dbReference>
<name>A0AA49ET01_OCHLU</name>
<evidence type="ECO:0000256" key="3">
    <source>
        <dbReference type="SAM" id="SignalP"/>
    </source>
</evidence>
<dbReference type="GO" id="GO:0005615">
    <property type="term" value="C:extracellular space"/>
    <property type="evidence" value="ECO:0007669"/>
    <property type="project" value="UniProtKB-ARBA"/>
</dbReference>
<dbReference type="PANTHER" id="PTHR11511">
    <property type="entry name" value="LARVAL STORAGE PROTEIN/PHENOLOXIDASE"/>
    <property type="match status" value="1"/>
</dbReference>
<feature type="chain" id="PRO_5041421730" evidence="3">
    <location>
        <begin position="17"/>
        <end position="702"/>
    </location>
</feature>
<feature type="domain" description="Hemocyanin N-terminal" evidence="5">
    <location>
        <begin position="32"/>
        <end position="154"/>
    </location>
</feature>
<organism evidence="7">
    <name type="scientific">Ochrogaster lunifer</name>
    <name type="common">Bag-shelter moth</name>
    <dbReference type="NCBI Taxonomy" id="319761"/>
    <lineage>
        <taxon>Eukaryota</taxon>
        <taxon>Metazoa</taxon>
        <taxon>Ecdysozoa</taxon>
        <taxon>Arthropoda</taxon>
        <taxon>Hexapoda</taxon>
        <taxon>Insecta</taxon>
        <taxon>Pterygota</taxon>
        <taxon>Neoptera</taxon>
        <taxon>Endopterygota</taxon>
        <taxon>Lepidoptera</taxon>
        <taxon>Glossata</taxon>
        <taxon>Ditrysia</taxon>
        <taxon>Noctuoidea</taxon>
        <taxon>Notodontidae</taxon>
        <taxon>Thaumetopoeinae</taxon>
        <taxon>Ochrogaster</taxon>
    </lineage>
</organism>
<dbReference type="PROSITE" id="PS00210">
    <property type="entry name" value="HEMOCYANIN_2"/>
    <property type="match status" value="1"/>
</dbReference>
<evidence type="ECO:0000256" key="1">
    <source>
        <dbReference type="ARBA" id="ARBA00022761"/>
    </source>
</evidence>
<keyword evidence="1" id="KW-0758">Storage protein</keyword>
<dbReference type="InterPro" id="IPR014756">
    <property type="entry name" value="Ig_E-set"/>
</dbReference>
<sequence length="702" mass="84055">MKTVLILALLVALASASVHKHNVKTKPVDAAFVEKQKKVLGLFELNYQLNEDAEYYKIGKAFDIEDNFDKYTNKKVVEEFMYLYKTGFLPKGFEFSVFYERMRDEAIALFHLFYYAKDFETFYKTAAFAKVHLNEEQFLYVFYIAVLQRPDTHGIILPAPYEVFPQYFTNKQVSQKIFATKMQKVESYAPFAERYGVVKENDWWVFYSNYSNGLSYPNDELRLSYFTEDIGLNSYYYYFHSHLPFWWSSEKYGAFKERRGEVYFYVYQQLLARYYLERLANGLGKIFEFSWYSEFKTGFYPMLSAYYIPFAQRSNDYELHSEENYERIRFLDTYEKTFFQYLQSGHFKAFDKEVDFQNPKAINFVGNYWQSNADLYSEESTKDYQHSYEITARRVLGAAPEHVDKYTFFPSALDYYQTSLRDPAFYQLYKRIIDYIIEYKEYLTPYTSEELLFKEVKIEDVKVDKLVTFFEYFDFNVTNGVIFTKEEIKSKYPMSYVVRQPRLNHKPFSVTVDLKSEVAIDAVFKFFLGPKYDSNGRQYSLDEEWMKFYELDWFIHKLVPGENKVVRKSSEFMFFKDDSIPIDDIEHYLNEGKVPYDMSVVPDNMPRRLMLPRGTDGGFPFELFVFVYPYKGTEKSEDSFKNYIADNKPFGYPLDRPLREEYFKQPNAFFEEVSIYHEGSPYYYESSVSHYFNSKRVQSHKH</sequence>
<dbReference type="PANTHER" id="PTHR11511:SF5">
    <property type="entry name" value="FAT-BODY PROTEIN 1-RELATED"/>
    <property type="match status" value="1"/>
</dbReference>
<dbReference type="InterPro" id="IPR013788">
    <property type="entry name" value="Hemocyanin/hexamerin"/>
</dbReference>
<dbReference type="InterPro" id="IPR005203">
    <property type="entry name" value="Hemocyanin_C"/>
</dbReference>
<feature type="signal peptide" evidence="3">
    <location>
        <begin position="1"/>
        <end position="16"/>
    </location>
</feature>
<evidence type="ECO:0000259" key="5">
    <source>
        <dbReference type="Pfam" id="PF03722"/>
    </source>
</evidence>
<proteinExistence type="evidence at transcript level"/>
<evidence type="ECO:0000259" key="4">
    <source>
        <dbReference type="Pfam" id="PF00372"/>
    </source>
</evidence>
<dbReference type="Gene3D" id="2.60.40.1520">
    <property type="entry name" value="Hemocyanin, C-terminal domain"/>
    <property type="match status" value="1"/>
</dbReference>
<dbReference type="InterPro" id="IPR008922">
    <property type="entry name" value="Di-copper_centre_dom_sf"/>
</dbReference>
<reference evidence="7" key="1">
    <citation type="journal article" date="2023" name="Proteomics">
        <title>Proteome of urticating setae of Ochrogaster lunifer, a processionary caterpillar of medical and veterinary importance, including primary structures of putative toxins.</title>
        <authorList>
            <person name="Walker A.A."/>
            <person name="Perkins L.E."/>
            <person name="Battisti A."/>
            <person name="Zalucki M.P."/>
            <person name="King G.F."/>
        </authorList>
    </citation>
    <scope>NUCLEOTIDE SEQUENCE</scope>
    <source>
        <strain evidence="7">U-TPTX</strain>
    </source>
</reference>
<feature type="domain" description="Hemocyanin C-terminal" evidence="6">
    <location>
        <begin position="445"/>
        <end position="677"/>
    </location>
</feature>
<comment type="similarity">
    <text evidence="2">Belongs to the hemocyanin family.</text>
</comment>
<dbReference type="SUPFAM" id="SSF48056">
    <property type="entry name" value="Di-copper centre-containing domain"/>
    <property type="match status" value="1"/>
</dbReference>
<dbReference type="Pfam" id="PF03722">
    <property type="entry name" value="Hemocyanin_N"/>
    <property type="match status" value="1"/>
</dbReference>
<dbReference type="InterPro" id="IPR036697">
    <property type="entry name" value="Hemocyanin_N_sf"/>
</dbReference>
<evidence type="ECO:0000313" key="7">
    <source>
        <dbReference type="EMBL" id="WGN96264.1"/>
    </source>
</evidence>
<evidence type="ECO:0000256" key="2">
    <source>
        <dbReference type="ARBA" id="ARBA00038082"/>
    </source>
</evidence>
<dbReference type="InterPro" id="IPR037020">
    <property type="entry name" value="Hemocyanin_C_sf"/>
</dbReference>
<dbReference type="PRINTS" id="PR00187">
    <property type="entry name" value="HAEMOCYANIN"/>
</dbReference>
<dbReference type="PROSITE" id="PS00209">
    <property type="entry name" value="HEMOCYANIN_1"/>
    <property type="match status" value="1"/>
</dbReference>
<dbReference type="Pfam" id="PF00372">
    <property type="entry name" value="Hemocyanin_M"/>
    <property type="match status" value="1"/>
</dbReference>
<dbReference type="Gene3D" id="1.10.1280.10">
    <property type="entry name" value="Di-copper center containing domain from catechol oxidase"/>
    <property type="match status" value="1"/>
</dbReference>